<dbReference type="AlphaFoldDB" id="A0A848KDG6"/>
<keyword evidence="1" id="KW-0805">Transcription regulation</keyword>
<evidence type="ECO:0000259" key="5">
    <source>
        <dbReference type="PROSITE" id="PS50977"/>
    </source>
</evidence>
<dbReference type="SUPFAM" id="SSF46689">
    <property type="entry name" value="Homeodomain-like"/>
    <property type="match status" value="1"/>
</dbReference>
<sequence>MTTRADQKQATRARILDVATNLLVEQGYSALTTVSVQQAAGLSRGALLHHFPTMRELTEALVANLVQLNEVAARESAEKIGAAADPVERALTALHDTMTRPPAQAEFELWAAARTDADLAAVLLTAERKAGRDLHRVVDDLFGSVTLAHPRYPVVRDLTITMIRGVAMGRLAGASDKSAAVALQNCALAVKAVLGMPKAD</sequence>
<reference evidence="6 7" key="1">
    <citation type="submission" date="2019-05" db="EMBL/GenBank/DDBJ databases">
        <authorList>
            <person name="Lee S.D."/>
        </authorList>
    </citation>
    <scope>NUCLEOTIDE SEQUENCE [LARGE SCALE GENOMIC DNA]</scope>
    <source>
        <strain evidence="6 7">YC2-7</strain>
    </source>
</reference>
<dbReference type="PANTHER" id="PTHR30055">
    <property type="entry name" value="HTH-TYPE TRANSCRIPTIONAL REGULATOR RUTR"/>
    <property type="match status" value="1"/>
</dbReference>
<dbReference type="Pfam" id="PF00440">
    <property type="entry name" value="TetR_N"/>
    <property type="match status" value="1"/>
</dbReference>
<dbReference type="Proteomes" id="UP000535543">
    <property type="component" value="Unassembled WGS sequence"/>
</dbReference>
<keyword evidence="2 4" id="KW-0238">DNA-binding</keyword>
<dbReference type="PROSITE" id="PS50977">
    <property type="entry name" value="HTH_TETR_2"/>
    <property type="match status" value="1"/>
</dbReference>
<comment type="caution">
    <text evidence="6">The sequence shown here is derived from an EMBL/GenBank/DDBJ whole genome shotgun (WGS) entry which is preliminary data.</text>
</comment>
<evidence type="ECO:0000256" key="3">
    <source>
        <dbReference type="ARBA" id="ARBA00023163"/>
    </source>
</evidence>
<evidence type="ECO:0000256" key="4">
    <source>
        <dbReference type="PROSITE-ProRule" id="PRU00335"/>
    </source>
</evidence>
<name>A0A848KDG6_9NOCA</name>
<dbReference type="GO" id="GO:0000976">
    <property type="term" value="F:transcription cis-regulatory region binding"/>
    <property type="evidence" value="ECO:0007669"/>
    <property type="project" value="TreeGrafter"/>
</dbReference>
<dbReference type="EMBL" id="VCQU01000003">
    <property type="protein sequence ID" value="NMN95786.1"/>
    <property type="molecule type" value="Genomic_DNA"/>
</dbReference>
<dbReference type="InterPro" id="IPR009057">
    <property type="entry name" value="Homeodomain-like_sf"/>
</dbReference>
<dbReference type="InterPro" id="IPR050109">
    <property type="entry name" value="HTH-type_TetR-like_transc_reg"/>
</dbReference>
<protein>
    <submittedName>
        <fullName evidence="6">TetR/AcrR family transcriptional regulator</fullName>
    </submittedName>
</protein>
<dbReference type="PRINTS" id="PR00455">
    <property type="entry name" value="HTHTETR"/>
</dbReference>
<reference evidence="6 7" key="2">
    <citation type="submission" date="2020-06" db="EMBL/GenBank/DDBJ databases">
        <title>Antribacter stalactiti gen. nov., sp. nov., a new member of the family Nacardiaceae isolated from a cave.</title>
        <authorList>
            <person name="Kim I.S."/>
        </authorList>
    </citation>
    <scope>NUCLEOTIDE SEQUENCE [LARGE SCALE GENOMIC DNA]</scope>
    <source>
        <strain evidence="6 7">YC2-7</strain>
    </source>
</reference>
<accession>A0A848KDG6</accession>
<keyword evidence="3" id="KW-0804">Transcription</keyword>
<proteinExistence type="predicted"/>
<evidence type="ECO:0000313" key="6">
    <source>
        <dbReference type="EMBL" id="NMN95786.1"/>
    </source>
</evidence>
<gene>
    <name evidence="6" type="ORF">FGL95_12145</name>
</gene>
<keyword evidence="7" id="KW-1185">Reference proteome</keyword>
<dbReference type="InterPro" id="IPR001647">
    <property type="entry name" value="HTH_TetR"/>
</dbReference>
<feature type="domain" description="HTH tetR-type" evidence="5">
    <location>
        <begin position="9"/>
        <end position="69"/>
    </location>
</feature>
<dbReference type="Gene3D" id="1.10.357.10">
    <property type="entry name" value="Tetracycline Repressor, domain 2"/>
    <property type="match status" value="1"/>
</dbReference>
<evidence type="ECO:0000256" key="2">
    <source>
        <dbReference type="ARBA" id="ARBA00023125"/>
    </source>
</evidence>
<feature type="DNA-binding region" description="H-T-H motif" evidence="4">
    <location>
        <begin position="32"/>
        <end position="51"/>
    </location>
</feature>
<evidence type="ECO:0000256" key="1">
    <source>
        <dbReference type="ARBA" id="ARBA00023015"/>
    </source>
</evidence>
<dbReference type="RefSeq" id="WP_169586961.1">
    <property type="nucleotide sequence ID" value="NZ_VCQU01000003.1"/>
</dbReference>
<organism evidence="6 7">
    <name type="scientific">Antrihabitans stalactiti</name>
    <dbReference type="NCBI Taxonomy" id="2584121"/>
    <lineage>
        <taxon>Bacteria</taxon>
        <taxon>Bacillati</taxon>
        <taxon>Actinomycetota</taxon>
        <taxon>Actinomycetes</taxon>
        <taxon>Mycobacteriales</taxon>
        <taxon>Nocardiaceae</taxon>
        <taxon>Antrihabitans</taxon>
    </lineage>
</organism>
<evidence type="ECO:0000313" key="7">
    <source>
        <dbReference type="Proteomes" id="UP000535543"/>
    </source>
</evidence>
<dbReference type="GO" id="GO:0003700">
    <property type="term" value="F:DNA-binding transcription factor activity"/>
    <property type="evidence" value="ECO:0007669"/>
    <property type="project" value="TreeGrafter"/>
</dbReference>
<dbReference type="PANTHER" id="PTHR30055:SF234">
    <property type="entry name" value="HTH-TYPE TRANSCRIPTIONAL REGULATOR BETI"/>
    <property type="match status" value="1"/>
</dbReference>